<keyword evidence="4" id="KW-1185">Reference proteome</keyword>
<evidence type="ECO:0000259" key="2">
    <source>
        <dbReference type="Pfam" id="PF21788"/>
    </source>
</evidence>
<organism evidence="3 4">
    <name type="scientific">Acanthoscelides obtectus</name>
    <name type="common">Bean weevil</name>
    <name type="synonym">Bruchus obtectus</name>
    <dbReference type="NCBI Taxonomy" id="200917"/>
    <lineage>
        <taxon>Eukaryota</taxon>
        <taxon>Metazoa</taxon>
        <taxon>Ecdysozoa</taxon>
        <taxon>Arthropoda</taxon>
        <taxon>Hexapoda</taxon>
        <taxon>Insecta</taxon>
        <taxon>Pterygota</taxon>
        <taxon>Neoptera</taxon>
        <taxon>Endopterygota</taxon>
        <taxon>Coleoptera</taxon>
        <taxon>Polyphaga</taxon>
        <taxon>Cucujiformia</taxon>
        <taxon>Chrysomeloidea</taxon>
        <taxon>Chrysomelidae</taxon>
        <taxon>Bruchinae</taxon>
        <taxon>Bruchini</taxon>
        <taxon>Acanthoscelides</taxon>
    </lineage>
</organism>
<feature type="domain" description="Transposable element P transposase-like RNase H" evidence="1">
    <location>
        <begin position="100"/>
        <end position="231"/>
    </location>
</feature>
<feature type="domain" description="Transposable element P transposase-like GTP-binding insertion" evidence="2">
    <location>
        <begin position="254"/>
        <end position="365"/>
    </location>
</feature>
<dbReference type="InterPro" id="IPR048365">
    <property type="entry name" value="TNP-like_RNaseH_N"/>
</dbReference>
<dbReference type="Pfam" id="PF21787">
    <property type="entry name" value="TNP-like_RNaseH_N"/>
    <property type="match status" value="1"/>
</dbReference>
<dbReference type="AlphaFoldDB" id="A0A9P0NWJ4"/>
<proteinExistence type="predicted"/>
<evidence type="ECO:0008006" key="5">
    <source>
        <dbReference type="Google" id="ProtNLM"/>
    </source>
</evidence>
<comment type="caution">
    <text evidence="3">The sequence shown here is derived from an EMBL/GenBank/DDBJ whole genome shotgun (WGS) entry which is preliminary data.</text>
</comment>
<dbReference type="InterPro" id="IPR048366">
    <property type="entry name" value="TNP-like_GBD"/>
</dbReference>
<accession>A0A9P0NWJ4</accession>
<gene>
    <name evidence="3" type="ORF">ACAOBT_LOCUS1863</name>
</gene>
<evidence type="ECO:0000259" key="1">
    <source>
        <dbReference type="Pfam" id="PF21787"/>
    </source>
</evidence>
<protein>
    <recommendedName>
        <fullName evidence="5">Transposase</fullName>
    </recommendedName>
</protein>
<evidence type="ECO:0000313" key="4">
    <source>
        <dbReference type="Proteomes" id="UP001152888"/>
    </source>
</evidence>
<sequence length="548" mass="63621">MFHNRQNQNSDVIKTPADIDRLVADMNRLQVPKELKKLIVYVYERKIYGSQDAISREYLNFCLASYFILKTDQYESLLSDLQLMPMQRFIQKTVDLLSFRPGLHKEVLDFIEIKYEAFPKQAREITLLLDDVEITPGLTGIAGNLYGNVDDGISHNHTPAKYVTQIWIRSLIASDCFDLLAYYFTSQHATAEQLKNYIFECITKLQAINLDVVLVNTKLKSNFWELSELLGIGPQKQTFKVENKEVVFIFDAPHMMCVTRNNLQKHYLKMEDGGTTSWEHIKTFFVKESGSGQKKTPLTAVHIEPHKFDRITPSLAIDVLSNTVYTEMKSYVESGKLPEEALATVQCITLFDRLFDVLNSKYAVAINEYASGYKGTKWQKEYLEKAMKCLEALKVVGTKGEDKTGEVKFTKAWLTTIRGTMKVWEIIKEKDHPYLLTRHMNTEPLDAFFKAPRVFNRNPINPSEYFHYYFASFLRTYFSMKLNLVKHTDAEEYARVVYKRIPAVRHNLDTPLQRMEQRPTSWEFLVIKSRLQAVCDELGLNRIPISFY</sequence>
<dbReference type="OrthoDB" id="8190203at2759"/>
<dbReference type="EMBL" id="CAKOFQ010006668">
    <property type="protein sequence ID" value="CAH1957044.1"/>
    <property type="molecule type" value="Genomic_DNA"/>
</dbReference>
<evidence type="ECO:0000313" key="3">
    <source>
        <dbReference type="EMBL" id="CAH1957044.1"/>
    </source>
</evidence>
<dbReference type="Proteomes" id="UP001152888">
    <property type="component" value="Unassembled WGS sequence"/>
</dbReference>
<reference evidence="3" key="1">
    <citation type="submission" date="2022-03" db="EMBL/GenBank/DDBJ databases">
        <authorList>
            <person name="Sayadi A."/>
        </authorList>
    </citation>
    <scope>NUCLEOTIDE SEQUENCE</scope>
</reference>
<name>A0A9P0NWJ4_ACAOB</name>
<dbReference type="Pfam" id="PF21788">
    <property type="entry name" value="TNP-like_GBD"/>
    <property type="match status" value="1"/>
</dbReference>